<gene>
    <name evidence="1" type="ORF">NW762_012542</name>
</gene>
<evidence type="ECO:0000313" key="2">
    <source>
        <dbReference type="Proteomes" id="UP001152049"/>
    </source>
</evidence>
<comment type="caution">
    <text evidence="1">The sequence shown here is derived from an EMBL/GenBank/DDBJ whole genome shotgun (WGS) entry which is preliminary data.</text>
</comment>
<dbReference type="Proteomes" id="UP001152049">
    <property type="component" value="Unassembled WGS sequence"/>
</dbReference>
<proteinExistence type="predicted"/>
<dbReference type="OrthoDB" id="5097462at2759"/>
<organism evidence="1 2">
    <name type="scientific">Fusarium torreyae</name>
    <dbReference type="NCBI Taxonomy" id="1237075"/>
    <lineage>
        <taxon>Eukaryota</taxon>
        <taxon>Fungi</taxon>
        <taxon>Dikarya</taxon>
        <taxon>Ascomycota</taxon>
        <taxon>Pezizomycotina</taxon>
        <taxon>Sordariomycetes</taxon>
        <taxon>Hypocreomycetidae</taxon>
        <taxon>Hypocreales</taxon>
        <taxon>Nectriaceae</taxon>
        <taxon>Fusarium</taxon>
    </lineage>
</organism>
<name>A0A9W8RNT4_9HYPO</name>
<sequence length="366" mass="41765">MAGPPPRLETLPLDLVSQIGDYIKASKLDGVSRASKRLRRAFARSMFYSVSFSGDQKRLSLMLEGFLHVSVIVRSGEDDDDSARNLGTLIIRALGKITKLSALNLDAWRLSPTKERQMCLQLEQTLHWPDLQSLRIEASLEVLKLLSNNIPPGSLKAMHLSQGINCPHLEIVKERYPQVKKLNLLLYRPPSEKSTRQYHSVEDQSDSIVQSIHNNFENLEWLVLTQIYHGMDFHVITVPSHLEVGSVLYQYEEIVSNLTKDLEKMKHLRRFALSLPRDVLLKPIFPHGTGDKHVLEGRARSKIRILIGLLRKRLPKLQQICFIDYTSPKHVPLIYRGTRIAEGEELTIGGVEPYCHRDAFPRGLLY</sequence>
<evidence type="ECO:0008006" key="3">
    <source>
        <dbReference type="Google" id="ProtNLM"/>
    </source>
</evidence>
<dbReference type="AlphaFoldDB" id="A0A9W8RNT4"/>
<keyword evidence="2" id="KW-1185">Reference proteome</keyword>
<protein>
    <recommendedName>
        <fullName evidence="3">F-box domain-containing protein</fullName>
    </recommendedName>
</protein>
<dbReference type="EMBL" id="JAOQAZ010000035">
    <property type="protein sequence ID" value="KAJ4248704.1"/>
    <property type="molecule type" value="Genomic_DNA"/>
</dbReference>
<reference evidence="1" key="1">
    <citation type="submission" date="2022-09" db="EMBL/GenBank/DDBJ databases">
        <title>Fusarium specimens isolated from Avocado Roots.</title>
        <authorList>
            <person name="Stajich J."/>
            <person name="Roper C."/>
            <person name="Heimlech-Rivalta G."/>
        </authorList>
    </citation>
    <scope>NUCLEOTIDE SEQUENCE</scope>
    <source>
        <strain evidence="1">CF00136</strain>
    </source>
</reference>
<accession>A0A9W8RNT4</accession>
<evidence type="ECO:0000313" key="1">
    <source>
        <dbReference type="EMBL" id="KAJ4248704.1"/>
    </source>
</evidence>